<dbReference type="EMBL" id="JAAZQQ010000001">
    <property type="protein sequence ID" value="NKX43246.1"/>
    <property type="molecule type" value="Genomic_DNA"/>
</dbReference>
<dbReference type="Proteomes" id="UP000526408">
    <property type="component" value="Unassembled WGS sequence"/>
</dbReference>
<keyword evidence="1" id="KW-0472">Membrane</keyword>
<reference evidence="2 3" key="1">
    <citation type="submission" date="2020-04" db="EMBL/GenBank/DDBJ databases">
        <authorList>
            <person name="Yoon J."/>
        </authorList>
    </citation>
    <scope>NUCLEOTIDE SEQUENCE [LARGE SCALE GENOMIC DNA]</scope>
    <source>
        <strain evidence="2 3">KMU-115</strain>
    </source>
</reference>
<dbReference type="GO" id="GO:0019645">
    <property type="term" value="P:anaerobic electron transport chain"/>
    <property type="evidence" value="ECO:0007669"/>
    <property type="project" value="InterPro"/>
</dbReference>
<evidence type="ECO:0000256" key="1">
    <source>
        <dbReference type="SAM" id="Phobius"/>
    </source>
</evidence>
<feature type="transmembrane region" description="Helical" evidence="1">
    <location>
        <begin position="38"/>
        <end position="59"/>
    </location>
</feature>
<dbReference type="RefSeq" id="WP_168621628.1">
    <property type="nucleotide sequence ID" value="NZ_JAAZQQ010000001.1"/>
</dbReference>
<sequence length="292" mass="30732">MHPAPSVILFTVLSGLGFGLLVFLGIGEPEVTGWTAFWFFLIAYALAVGGLVASTFHLGHPERALKAFSQWRSSWLSREAWAAVAALVVMGLHAAAAVFLGVTFTPLGWLGAALSLATVLATAMIYTQIRAVPRWNQVLTPLHLVSASLAGGALLAGQITPASVLLLVAGLIQVGHWKVGDARFAEVGQSLASATGLGAPGRIRAFAPPHTGTNYLLREMVHRVGRKHARKLRALALTFGYALPLGLILVPGAGHLLGGLAVLSHVAGMLASRWLFFAEAEHVVGLYYGARG</sequence>
<dbReference type="GO" id="GO:0005886">
    <property type="term" value="C:plasma membrane"/>
    <property type="evidence" value="ECO:0007669"/>
    <property type="project" value="TreeGrafter"/>
</dbReference>
<organism evidence="2 3">
    <name type="scientific">Roseicyclus persicicus</name>
    <dbReference type="NCBI Taxonomy" id="2650661"/>
    <lineage>
        <taxon>Bacteria</taxon>
        <taxon>Pseudomonadati</taxon>
        <taxon>Pseudomonadota</taxon>
        <taxon>Alphaproteobacteria</taxon>
        <taxon>Rhodobacterales</taxon>
        <taxon>Roseobacteraceae</taxon>
        <taxon>Roseicyclus</taxon>
    </lineage>
</organism>
<protein>
    <submittedName>
        <fullName evidence="2">Dimethyl sulfoxide reductase anchor subunit</fullName>
    </submittedName>
</protein>
<evidence type="ECO:0000313" key="2">
    <source>
        <dbReference type="EMBL" id="NKX43246.1"/>
    </source>
</evidence>
<dbReference type="Pfam" id="PF04976">
    <property type="entry name" value="DmsC"/>
    <property type="match status" value="1"/>
</dbReference>
<feature type="transmembrane region" description="Helical" evidence="1">
    <location>
        <begin position="7"/>
        <end position="26"/>
    </location>
</feature>
<dbReference type="PANTHER" id="PTHR38095:SF1">
    <property type="entry name" value="ANAEROBIC DIMETHYL SULFOXIDE REDUCTASE CHAIN YNFH"/>
    <property type="match status" value="1"/>
</dbReference>
<accession>A0A7X6GVQ2</accession>
<proteinExistence type="predicted"/>
<keyword evidence="1" id="KW-0812">Transmembrane</keyword>
<evidence type="ECO:0000313" key="3">
    <source>
        <dbReference type="Proteomes" id="UP000526408"/>
    </source>
</evidence>
<dbReference type="PANTHER" id="PTHR38095">
    <property type="entry name" value="ANAEROBIC DIMETHYL SULFOXIDE REDUCTASE CHAIN YNFH"/>
    <property type="match status" value="1"/>
</dbReference>
<gene>
    <name evidence="2" type="ORF">HCU73_01475</name>
</gene>
<keyword evidence="3" id="KW-1185">Reference proteome</keyword>
<keyword evidence="1" id="KW-1133">Transmembrane helix</keyword>
<dbReference type="AlphaFoldDB" id="A0A7X6GVQ2"/>
<feature type="transmembrane region" description="Helical" evidence="1">
    <location>
        <begin position="107"/>
        <end position="126"/>
    </location>
</feature>
<name>A0A7X6GVQ2_9RHOB</name>
<dbReference type="InterPro" id="IPR007059">
    <property type="entry name" value="DmsC"/>
</dbReference>
<dbReference type="GO" id="GO:0009389">
    <property type="term" value="F:dimethyl sulfoxide reductase activity"/>
    <property type="evidence" value="ECO:0007669"/>
    <property type="project" value="TreeGrafter"/>
</dbReference>
<feature type="transmembrane region" description="Helical" evidence="1">
    <location>
        <begin position="80"/>
        <end position="101"/>
    </location>
</feature>
<dbReference type="Gene3D" id="1.20.1630.10">
    <property type="entry name" value="Formate dehydrogenase/DMSO reductase domain"/>
    <property type="match status" value="1"/>
</dbReference>
<feature type="transmembrane region" description="Helical" evidence="1">
    <location>
        <begin position="232"/>
        <end position="250"/>
    </location>
</feature>
<dbReference type="GO" id="GO:0009390">
    <property type="term" value="C:dimethyl sulfoxide reductase complex"/>
    <property type="evidence" value="ECO:0007669"/>
    <property type="project" value="TreeGrafter"/>
</dbReference>
<comment type="caution">
    <text evidence="2">The sequence shown here is derived from an EMBL/GenBank/DDBJ whole genome shotgun (WGS) entry which is preliminary data.</text>
</comment>